<dbReference type="KEGG" id="nwr:E3U44_07500"/>
<dbReference type="GO" id="GO:0006935">
    <property type="term" value="P:chemotaxis"/>
    <property type="evidence" value="ECO:0007669"/>
    <property type="project" value="InterPro"/>
</dbReference>
<dbReference type="Gene3D" id="2.40.50.180">
    <property type="entry name" value="CheA-289, Domain 4"/>
    <property type="match status" value="1"/>
</dbReference>
<dbReference type="PROSITE" id="PS50851">
    <property type="entry name" value="CHEW"/>
    <property type="match status" value="1"/>
</dbReference>
<dbReference type="EMBL" id="CP038033">
    <property type="protein sequence ID" value="QBQ54373.1"/>
    <property type="molecule type" value="Genomic_DNA"/>
</dbReference>
<dbReference type="Gene3D" id="2.30.30.40">
    <property type="entry name" value="SH3 Domains"/>
    <property type="match status" value="1"/>
</dbReference>
<dbReference type="Proteomes" id="UP000294325">
    <property type="component" value="Chromosome"/>
</dbReference>
<keyword evidence="3" id="KW-1185">Reference proteome</keyword>
<sequence>MDTNRLSIDPFSILRDIEVHNRQHAVSLPQKTAARQVWTNLGFLLGNQKLATLLTQVCEVLPCPLITRVPGAKPWILGVANIRGYILPLIDLHAYIYGTPSRQTPQSRILVVTKQKLLTGLLVEEVFGLKYFLDEEWVGQHLTPSDPLHQYIQRGFVQNNEIWLEFDFHLLMEQEGFFQATV</sequence>
<dbReference type="PANTHER" id="PTHR22617:SF43">
    <property type="entry name" value="PROTEIN PILI"/>
    <property type="match status" value="1"/>
</dbReference>
<dbReference type="GO" id="GO:0005829">
    <property type="term" value="C:cytosol"/>
    <property type="evidence" value="ECO:0007669"/>
    <property type="project" value="TreeGrafter"/>
</dbReference>
<dbReference type="Pfam" id="PF01584">
    <property type="entry name" value="CheW"/>
    <property type="match status" value="1"/>
</dbReference>
<feature type="domain" description="CheW-like" evidence="1">
    <location>
        <begin position="37"/>
        <end position="177"/>
    </location>
</feature>
<dbReference type="PANTHER" id="PTHR22617">
    <property type="entry name" value="CHEMOTAXIS SENSOR HISTIDINE KINASE-RELATED"/>
    <property type="match status" value="1"/>
</dbReference>
<dbReference type="OrthoDB" id="5298045at2"/>
<dbReference type="InterPro" id="IPR002545">
    <property type="entry name" value="CheW-lke_dom"/>
</dbReference>
<proteinExistence type="predicted"/>
<gene>
    <name evidence="2" type="ORF">E3U44_07500</name>
</gene>
<evidence type="ECO:0000313" key="3">
    <source>
        <dbReference type="Proteomes" id="UP000294325"/>
    </source>
</evidence>
<accession>A0A4P7BWE6</accession>
<dbReference type="AlphaFoldDB" id="A0A4P7BWE6"/>
<dbReference type="RefSeq" id="WP_134357571.1">
    <property type="nucleotide sequence ID" value="NZ_CP038033.1"/>
</dbReference>
<evidence type="ECO:0000259" key="1">
    <source>
        <dbReference type="PROSITE" id="PS50851"/>
    </source>
</evidence>
<dbReference type="GO" id="GO:0007165">
    <property type="term" value="P:signal transduction"/>
    <property type="evidence" value="ECO:0007669"/>
    <property type="project" value="InterPro"/>
</dbReference>
<evidence type="ECO:0000313" key="2">
    <source>
        <dbReference type="EMBL" id="QBQ54373.1"/>
    </source>
</evidence>
<protein>
    <submittedName>
        <fullName evidence="2">Purine-binding chemotaxis protein CheW</fullName>
    </submittedName>
</protein>
<dbReference type="InterPro" id="IPR039315">
    <property type="entry name" value="CheW"/>
</dbReference>
<dbReference type="SUPFAM" id="SSF50341">
    <property type="entry name" value="CheW-like"/>
    <property type="match status" value="1"/>
</dbReference>
<organism evidence="2 3">
    <name type="scientific">Nitrosococcus wardiae</name>
    <dbReference type="NCBI Taxonomy" id="1814290"/>
    <lineage>
        <taxon>Bacteria</taxon>
        <taxon>Pseudomonadati</taxon>
        <taxon>Pseudomonadota</taxon>
        <taxon>Gammaproteobacteria</taxon>
        <taxon>Chromatiales</taxon>
        <taxon>Chromatiaceae</taxon>
        <taxon>Nitrosococcus</taxon>
    </lineage>
</organism>
<reference evidence="2 3" key="1">
    <citation type="submission" date="2019-03" db="EMBL/GenBank/DDBJ databases">
        <title>The genome sequence of Nitrosococcus wardiae strain D1FHST reveals the archetypal metabolic capacity of ammonia-oxidizing Gammaproteobacteria.</title>
        <authorList>
            <person name="Wang L."/>
            <person name="Lim C.K."/>
            <person name="Hanson T.E."/>
            <person name="Dang H."/>
            <person name="Klotz M.G."/>
        </authorList>
    </citation>
    <scope>NUCLEOTIDE SEQUENCE [LARGE SCALE GENOMIC DNA]</scope>
    <source>
        <strain evidence="2 3">D1FHS</strain>
    </source>
</reference>
<dbReference type="InterPro" id="IPR036061">
    <property type="entry name" value="CheW-like_dom_sf"/>
</dbReference>
<dbReference type="SMART" id="SM00260">
    <property type="entry name" value="CheW"/>
    <property type="match status" value="1"/>
</dbReference>
<name>A0A4P7BWE6_9GAMM</name>